<evidence type="ECO:0000313" key="1">
    <source>
        <dbReference type="EMBL" id="TRB09160.1"/>
    </source>
</evidence>
<gene>
    <name evidence="1" type="ORF">EXN61_04560</name>
</gene>
<accession>A0A546Y836</accession>
<dbReference type="Proteomes" id="UP000317023">
    <property type="component" value="Unassembled WGS sequence"/>
</dbReference>
<dbReference type="RefSeq" id="WP_065115218.1">
    <property type="nucleotide sequence ID" value="NZ_JAALYV010000001.1"/>
</dbReference>
<sequence>MAGTTPPAGDPHGPIILFDAECVLCSVNAQFVLRHDTRGYFRLASMQGAAGAEIYRRHGMDPKDPVSLLVVDGGRVRQDSDAVLSIYEALGLPWRLLAVLRIIPAFLRDPVYRCVARNRYRWFGKRAQCWVAPPQYRDRIL</sequence>
<dbReference type="PANTHER" id="PTHR33639">
    <property type="entry name" value="THIOL-DISULFIDE OXIDOREDUCTASE DCC"/>
    <property type="match status" value="1"/>
</dbReference>
<reference evidence="1 2" key="1">
    <citation type="journal article" date="2019" name="Appl. Microbiol. Biotechnol.">
        <title>Differential efficiency of wild type rhizogenic strains for rol gene transformation of plants.</title>
        <authorList>
            <person name="Desmet S."/>
            <person name="De Keyser E."/>
            <person name="Van Vaerenbergh J."/>
            <person name="Baeyen S."/>
            <person name="Van Huylenbroeck J."/>
            <person name="Geelen D."/>
            <person name="Dhooghe E."/>
        </authorList>
    </citation>
    <scope>NUCLEOTIDE SEQUENCE [LARGE SCALE GENOMIC DNA]</scope>
    <source>
        <strain evidence="1 2">MAFF210266</strain>
    </source>
</reference>
<proteinExistence type="predicted"/>
<dbReference type="AlphaFoldDB" id="A0A546Y836"/>
<dbReference type="InterPro" id="IPR052927">
    <property type="entry name" value="DCC_oxidoreductase"/>
</dbReference>
<comment type="caution">
    <text evidence="1">The sequence shown here is derived from an EMBL/GenBank/DDBJ whole genome shotgun (WGS) entry which is preliminary data.</text>
</comment>
<evidence type="ECO:0000313" key="2">
    <source>
        <dbReference type="Proteomes" id="UP000317023"/>
    </source>
</evidence>
<dbReference type="InterPro" id="IPR007263">
    <property type="entry name" value="DCC1-like"/>
</dbReference>
<organism evidence="1 2">
    <name type="scientific">Agrobacterium tumefaciens</name>
    <dbReference type="NCBI Taxonomy" id="358"/>
    <lineage>
        <taxon>Bacteria</taxon>
        <taxon>Pseudomonadati</taxon>
        <taxon>Pseudomonadota</taxon>
        <taxon>Alphaproteobacteria</taxon>
        <taxon>Hyphomicrobiales</taxon>
        <taxon>Rhizobiaceae</taxon>
        <taxon>Rhizobium/Agrobacterium group</taxon>
        <taxon>Agrobacterium</taxon>
        <taxon>Agrobacterium tumefaciens complex</taxon>
    </lineage>
</organism>
<dbReference type="EMBL" id="SGOE01000001">
    <property type="protein sequence ID" value="TRB09160.1"/>
    <property type="molecule type" value="Genomic_DNA"/>
</dbReference>
<dbReference type="Pfam" id="PF04134">
    <property type="entry name" value="DCC1-like"/>
    <property type="match status" value="1"/>
</dbReference>
<name>A0A546Y836_AGRTU</name>
<dbReference type="GO" id="GO:0015035">
    <property type="term" value="F:protein-disulfide reductase activity"/>
    <property type="evidence" value="ECO:0007669"/>
    <property type="project" value="InterPro"/>
</dbReference>
<dbReference type="PANTHER" id="PTHR33639:SF2">
    <property type="entry name" value="DUF393 DOMAIN-CONTAINING PROTEIN"/>
    <property type="match status" value="1"/>
</dbReference>
<protein>
    <submittedName>
        <fullName evidence="1">Thiol-disulfide oxidoreductase DCC family protein</fullName>
    </submittedName>
</protein>